<sequence>MSRLLGGLFTIATFPGVIVSGVFQRYCENTYLPPLEELLDEQALEELPEAGVDSGTDSFDHADQSHPADEENLDETEANTTDEWTTGGQNDIAPPLTDTVPYEGLLAIAFVPFVLSTVLAIAIFLVSEGIVSEGTLEVALWWLGLSVAVHAFPNETATALLWDGSKTASTPLRYLGLPLAGLTKLVLLGRFLWLDALYGLILLVAVRELLVIV</sequence>
<feature type="region of interest" description="Disordered" evidence="1">
    <location>
        <begin position="51"/>
        <end position="92"/>
    </location>
</feature>
<organism evidence="3 4">
    <name type="scientific">Natronoglomus mannanivorans</name>
    <dbReference type="NCBI Taxonomy" id="2979990"/>
    <lineage>
        <taxon>Archaea</taxon>
        <taxon>Methanobacteriati</taxon>
        <taxon>Methanobacteriota</taxon>
        <taxon>Stenosarchaea group</taxon>
        <taxon>Halobacteria</taxon>
        <taxon>Halobacteriales</taxon>
        <taxon>Natrialbaceae</taxon>
        <taxon>Natronoglomus</taxon>
    </lineage>
</organism>
<accession>A0ABT2QC99</accession>
<dbReference type="RefSeq" id="WP_338007420.1">
    <property type="nucleotide sequence ID" value="NZ_JAOPKB010000003.1"/>
</dbReference>
<dbReference type="Proteomes" id="UP001320972">
    <property type="component" value="Unassembled WGS sequence"/>
</dbReference>
<gene>
    <name evidence="3" type="ORF">OB955_07335</name>
</gene>
<dbReference type="EMBL" id="JAOPKB010000003">
    <property type="protein sequence ID" value="MCU4972550.1"/>
    <property type="molecule type" value="Genomic_DNA"/>
</dbReference>
<protein>
    <submittedName>
        <fullName evidence="3">Uncharacterized protein</fullName>
    </submittedName>
</protein>
<keyword evidence="2" id="KW-0472">Membrane</keyword>
<feature type="transmembrane region" description="Helical" evidence="2">
    <location>
        <begin position="104"/>
        <end position="126"/>
    </location>
</feature>
<feature type="compositionally biased region" description="Polar residues" evidence="1">
    <location>
        <begin position="78"/>
        <end position="89"/>
    </location>
</feature>
<evidence type="ECO:0000256" key="2">
    <source>
        <dbReference type="SAM" id="Phobius"/>
    </source>
</evidence>
<keyword evidence="2" id="KW-0812">Transmembrane</keyword>
<proteinExistence type="predicted"/>
<feature type="transmembrane region" description="Helical" evidence="2">
    <location>
        <begin position="138"/>
        <end position="162"/>
    </location>
</feature>
<evidence type="ECO:0000256" key="1">
    <source>
        <dbReference type="SAM" id="MobiDB-lite"/>
    </source>
</evidence>
<feature type="compositionally biased region" description="Basic and acidic residues" evidence="1">
    <location>
        <begin position="58"/>
        <end position="69"/>
    </location>
</feature>
<name>A0ABT2QC99_9EURY</name>
<evidence type="ECO:0000313" key="4">
    <source>
        <dbReference type="Proteomes" id="UP001320972"/>
    </source>
</evidence>
<evidence type="ECO:0000313" key="3">
    <source>
        <dbReference type="EMBL" id="MCU4972550.1"/>
    </source>
</evidence>
<reference evidence="3 4" key="1">
    <citation type="submission" date="2022-09" db="EMBL/GenBank/DDBJ databases">
        <title>Enrichment on poylsaccharides allowed isolation of novel metabolic and taxonomic groups of Haloarchaea.</title>
        <authorList>
            <person name="Sorokin D.Y."/>
            <person name="Elcheninov A.G."/>
            <person name="Khizhniak T.V."/>
            <person name="Kolganova T.V."/>
            <person name="Kublanov I.V."/>
        </authorList>
    </citation>
    <scope>NUCLEOTIDE SEQUENCE [LARGE SCALE GENOMIC DNA]</scope>
    <source>
        <strain evidence="3 4">AArc-m2/3/4</strain>
    </source>
</reference>
<comment type="caution">
    <text evidence="3">The sequence shown here is derived from an EMBL/GenBank/DDBJ whole genome shotgun (WGS) entry which is preliminary data.</text>
</comment>
<keyword evidence="2" id="KW-1133">Transmembrane helix</keyword>
<keyword evidence="4" id="KW-1185">Reference proteome</keyword>
<feature type="transmembrane region" description="Helical" evidence="2">
    <location>
        <begin position="182"/>
        <end position="206"/>
    </location>
</feature>